<dbReference type="CDD" id="cd15911">
    <property type="entry name" value="7tmA_OR11A-like"/>
    <property type="match status" value="1"/>
</dbReference>
<keyword evidence="2 14" id="KW-1003">Cell membrane</keyword>
<dbReference type="GO" id="GO:0005886">
    <property type="term" value="C:plasma membrane"/>
    <property type="evidence" value="ECO:0007669"/>
    <property type="project" value="UniProtKB-SubCell"/>
</dbReference>
<feature type="transmembrane region" description="Helical" evidence="14">
    <location>
        <begin position="166"/>
        <end position="185"/>
    </location>
</feature>
<evidence type="ECO:0000256" key="6">
    <source>
        <dbReference type="ARBA" id="ARBA00022989"/>
    </source>
</evidence>
<evidence type="ECO:0000256" key="14">
    <source>
        <dbReference type="RuleBase" id="RU363047"/>
    </source>
</evidence>
<dbReference type="GO" id="GO:0004930">
    <property type="term" value="F:G protein-coupled receptor activity"/>
    <property type="evidence" value="ECO:0007669"/>
    <property type="project" value="UniProtKB-KW"/>
</dbReference>
<evidence type="ECO:0000256" key="7">
    <source>
        <dbReference type="ARBA" id="ARBA00023040"/>
    </source>
</evidence>
<reference evidence="16" key="2">
    <citation type="submission" date="2020-05" db="UniProtKB">
        <authorList>
            <consortium name="Ensembl"/>
        </authorList>
    </citation>
    <scope>IDENTIFICATION</scope>
</reference>
<evidence type="ECO:0000256" key="11">
    <source>
        <dbReference type="ARBA" id="ARBA00023180"/>
    </source>
</evidence>
<evidence type="ECO:0000256" key="10">
    <source>
        <dbReference type="ARBA" id="ARBA00023170"/>
    </source>
</evidence>
<accession>A0A6I8QE01</accession>
<dbReference type="FunFam" id="1.20.1070.10:FF:000010">
    <property type="entry name" value="Olfactory receptor"/>
    <property type="match status" value="1"/>
</dbReference>
<evidence type="ECO:0000256" key="2">
    <source>
        <dbReference type="ARBA" id="ARBA00022475"/>
    </source>
</evidence>
<comment type="similarity">
    <text evidence="13">Belongs to the G-protein coupled receptor 1 family.</text>
</comment>
<evidence type="ECO:0000256" key="9">
    <source>
        <dbReference type="ARBA" id="ARBA00023157"/>
    </source>
</evidence>
<reference evidence="16" key="1">
    <citation type="journal article" date="2010" name="Science">
        <title>The genome of the Western clawed frog Xenopus tropicalis.</title>
        <authorList>
            <person name="Hellsten U."/>
            <person name="Harland R.M."/>
            <person name="Gilchrist M.J."/>
            <person name="Hendrix D."/>
            <person name="Jurka J."/>
            <person name="Kapitonov V."/>
            <person name="Ovcharenko I."/>
            <person name="Putnam N.H."/>
            <person name="Shu S."/>
            <person name="Taher L."/>
            <person name="Blitz I.L."/>
            <person name="Blumberg B."/>
            <person name="Dichmann D.S."/>
            <person name="Dubchak I."/>
            <person name="Amaya E."/>
            <person name="Detter J.C."/>
            <person name="Fletcher R."/>
            <person name="Gerhard D.S."/>
            <person name="Goodstein D."/>
            <person name="Graves T."/>
            <person name="Grigoriev I.V."/>
            <person name="Grimwood J."/>
            <person name="Kawashima T."/>
            <person name="Lindquist E."/>
            <person name="Lucas S.M."/>
            <person name="Mead P.E."/>
            <person name="Mitros T."/>
            <person name="Ogino H."/>
            <person name="Ohta Y."/>
            <person name="Poliakov A.V."/>
            <person name="Pollet N."/>
            <person name="Robert J."/>
            <person name="Salamov A."/>
            <person name="Sater A.K."/>
            <person name="Schmutz J."/>
            <person name="Terry A."/>
            <person name="Vize P.D."/>
            <person name="Warren W.C."/>
            <person name="Wells D."/>
            <person name="Wills A."/>
            <person name="Wilson R.K."/>
            <person name="Zimmerman L.B."/>
            <person name="Zorn A.M."/>
            <person name="Grainger R."/>
            <person name="Grammer T."/>
            <person name="Khokha M.K."/>
            <person name="Richardson P.M."/>
            <person name="Rokhsar D.S."/>
        </authorList>
    </citation>
    <scope>NUCLEOTIDE SEQUENCE [LARGE SCALE GENOMIC DNA]</scope>
    <source>
        <strain evidence="16">Nigerian</strain>
    </source>
</reference>
<protein>
    <recommendedName>
        <fullName evidence="14">Olfactory receptor</fullName>
    </recommendedName>
</protein>
<sequence>MVKVTRDLCLKKDEFQTSQNQTMYSKNHTVVSEIVLLGFQDLHKFKFPLFSLFLLIYIMSLWENLLIIALVASSRNLQSPMYFFLRQLSQSDILESSNIVPTLLQTVIHDRATLSFGGCLTQFYFFSVTEAFECLLLTIMSYDRYVAICNPLHYNSIMTHRVCKKLAFLSWALVFAVELIPMNLIRTLQFCDQNTIDHFFCDFFPLIELSCSDAFLLQIVGFFLSVPILFMPFILTTVSYICIAHAIRKIVSNIGRQKAFSTCSSHLIVVSIFYGTLISIYVVPPRRGSQTISKIFSLLYTVLIPLVNPVIYSLRNKHIKDAFKTCRLHSRL</sequence>
<dbReference type="InterPro" id="IPR017452">
    <property type="entry name" value="GPCR_Rhodpsn_7TM"/>
</dbReference>
<evidence type="ECO:0000256" key="1">
    <source>
        <dbReference type="ARBA" id="ARBA00004651"/>
    </source>
</evidence>
<dbReference type="PANTHER" id="PTHR24242">
    <property type="entry name" value="G-PROTEIN COUPLED RECEPTOR"/>
    <property type="match status" value="1"/>
</dbReference>
<dbReference type="GeneTree" id="ENSGT01150000286948"/>
<dbReference type="InterPro" id="IPR000725">
    <property type="entry name" value="Olfact_rcpt"/>
</dbReference>
<evidence type="ECO:0000256" key="3">
    <source>
        <dbReference type="ARBA" id="ARBA00022606"/>
    </source>
</evidence>
<dbReference type="PRINTS" id="PR00245">
    <property type="entry name" value="OLFACTORYR"/>
</dbReference>
<keyword evidence="8 14" id="KW-0472">Membrane</keyword>
<dbReference type="PANTHER" id="PTHR24242:SF398">
    <property type="entry name" value="OLFACTORY RECEPTOR 11L1-LIKE"/>
    <property type="match status" value="1"/>
</dbReference>
<dbReference type="SUPFAM" id="SSF81321">
    <property type="entry name" value="Family A G protein-coupled receptor-like"/>
    <property type="match status" value="1"/>
</dbReference>
<feature type="transmembrane region" description="Helical" evidence="14">
    <location>
        <begin position="215"/>
        <end position="247"/>
    </location>
</feature>
<dbReference type="InParanoid" id="A0A6I8QE01"/>
<feature type="transmembrane region" description="Helical" evidence="14">
    <location>
        <begin position="295"/>
        <end position="314"/>
    </location>
</feature>
<dbReference type="AlphaFoldDB" id="A0A6I8QE01"/>
<keyword evidence="11" id="KW-0325">Glycoprotein</keyword>
<dbReference type="PRINTS" id="PR00237">
    <property type="entry name" value="GPCRRHODOPSN"/>
</dbReference>
<feature type="domain" description="G-protein coupled receptors family 1 profile" evidence="15">
    <location>
        <begin position="63"/>
        <end position="312"/>
    </location>
</feature>
<evidence type="ECO:0000256" key="8">
    <source>
        <dbReference type="ARBA" id="ARBA00023136"/>
    </source>
</evidence>
<keyword evidence="5 14" id="KW-0552">Olfaction</keyword>
<evidence type="ECO:0000256" key="4">
    <source>
        <dbReference type="ARBA" id="ARBA00022692"/>
    </source>
</evidence>
<feature type="transmembrane region" description="Helical" evidence="14">
    <location>
        <begin position="49"/>
        <end position="72"/>
    </location>
</feature>
<dbReference type="InterPro" id="IPR050939">
    <property type="entry name" value="Olfactory_GPCR1"/>
</dbReference>
<keyword evidence="10 13" id="KW-0675">Receptor</keyword>
<evidence type="ECO:0000256" key="12">
    <source>
        <dbReference type="ARBA" id="ARBA00023224"/>
    </source>
</evidence>
<dbReference type="Pfam" id="PF13853">
    <property type="entry name" value="7tm_4"/>
    <property type="match status" value="1"/>
</dbReference>
<evidence type="ECO:0000256" key="13">
    <source>
        <dbReference type="RuleBase" id="RU000688"/>
    </source>
</evidence>
<keyword evidence="6 14" id="KW-1133">Transmembrane helix</keyword>
<keyword evidence="9" id="KW-1015">Disulfide bond</keyword>
<dbReference type="Gene3D" id="1.20.1070.10">
    <property type="entry name" value="Rhodopsin 7-helix transmembrane proteins"/>
    <property type="match status" value="1"/>
</dbReference>
<proteinExistence type="inferred from homology"/>
<evidence type="ECO:0000313" key="16">
    <source>
        <dbReference type="Ensembl" id="ENSXETP00000066771"/>
    </source>
</evidence>
<dbReference type="PROSITE" id="PS00237">
    <property type="entry name" value="G_PROTEIN_RECEP_F1_1"/>
    <property type="match status" value="1"/>
</dbReference>
<name>A0A6I8QE01_XENTR</name>
<evidence type="ECO:0000259" key="15">
    <source>
        <dbReference type="PROSITE" id="PS50262"/>
    </source>
</evidence>
<organism evidence="16">
    <name type="scientific">Xenopus tropicalis</name>
    <name type="common">Western clawed frog</name>
    <name type="synonym">Silurana tropicalis</name>
    <dbReference type="NCBI Taxonomy" id="8364"/>
    <lineage>
        <taxon>Eukaryota</taxon>
        <taxon>Metazoa</taxon>
        <taxon>Chordata</taxon>
        <taxon>Craniata</taxon>
        <taxon>Vertebrata</taxon>
        <taxon>Euteleostomi</taxon>
        <taxon>Amphibia</taxon>
        <taxon>Batrachia</taxon>
        <taxon>Anura</taxon>
        <taxon>Pipoidea</taxon>
        <taxon>Pipidae</taxon>
        <taxon>Xenopodinae</taxon>
        <taxon>Xenopus</taxon>
        <taxon>Silurana</taxon>
    </lineage>
</organism>
<keyword evidence="3 14" id="KW-0716">Sensory transduction</keyword>
<keyword evidence="12 13" id="KW-0807">Transducer</keyword>
<dbReference type="GO" id="GO:0004984">
    <property type="term" value="F:olfactory receptor activity"/>
    <property type="evidence" value="ECO:0007669"/>
    <property type="project" value="InterPro"/>
</dbReference>
<keyword evidence="4 13" id="KW-0812">Transmembrane</keyword>
<dbReference type="InterPro" id="IPR000276">
    <property type="entry name" value="GPCR_Rhodpsn"/>
</dbReference>
<feature type="transmembrane region" description="Helical" evidence="14">
    <location>
        <begin position="259"/>
        <end position="283"/>
    </location>
</feature>
<dbReference type="Ensembl" id="ENSXETT00000089873">
    <property type="protein sequence ID" value="ENSXETP00000066771"/>
    <property type="gene ID" value="ENSXETG00000042860"/>
</dbReference>
<keyword evidence="7 13" id="KW-0297">G-protein coupled receptor</keyword>
<evidence type="ECO:0000256" key="5">
    <source>
        <dbReference type="ARBA" id="ARBA00022725"/>
    </source>
</evidence>
<comment type="subcellular location">
    <subcellularLocation>
        <location evidence="1 14">Cell membrane</location>
        <topology evidence="1 14">Multi-pass membrane protein</topology>
    </subcellularLocation>
</comment>
<dbReference type="PROSITE" id="PS50262">
    <property type="entry name" value="G_PROTEIN_RECEP_F1_2"/>
    <property type="match status" value="1"/>
</dbReference>